<dbReference type="OrthoDB" id="5989781at2759"/>
<dbReference type="InParanoid" id="A0A1X7U220"/>
<dbReference type="AlphaFoldDB" id="A0A1X7U220"/>
<proteinExistence type="predicted"/>
<evidence type="ECO:0000313" key="1">
    <source>
        <dbReference type="EnsemblMetazoa" id="Aqu2.1.21459_001"/>
    </source>
</evidence>
<sequence length="127" mass="14318">MNAEETDSVSDDLHKPCASLADVASHLESCVTLRSQRRRNQCFVPNPCKKAQLKLSQLGEKNIDMYTRADSDEFHDNLTTHFPKLELAGGFEHLRQGSNKTLELIPPPPEGYSVEYLRSVITNAKLY</sequence>
<dbReference type="EnsemblMetazoa" id="Aqu2.1.21459_001">
    <property type="protein sequence ID" value="Aqu2.1.21459_001"/>
    <property type="gene ID" value="Aqu2.1.21459"/>
</dbReference>
<organism evidence="1">
    <name type="scientific">Amphimedon queenslandica</name>
    <name type="common">Sponge</name>
    <dbReference type="NCBI Taxonomy" id="400682"/>
    <lineage>
        <taxon>Eukaryota</taxon>
        <taxon>Metazoa</taxon>
        <taxon>Porifera</taxon>
        <taxon>Demospongiae</taxon>
        <taxon>Heteroscleromorpha</taxon>
        <taxon>Haplosclerida</taxon>
        <taxon>Niphatidae</taxon>
        <taxon>Amphimedon</taxon>
    </lineage>
</organism>
<name>A0A1X7U220_AMPQE</name>
<accession>A0A1X7U220</accession>
<protein>
    <submittedName>
        <fullName evidence="1">Uncharacterized protein</fullName>
    </submittedName>
</protein>
<reference evidence="1" key="1">
    <citation type="submission" date="2017-05" db="UniProtKB">
        <authorList>
            <consortium name="EnsemblMetazoa"/>
        </authorList>
    </citation>
    <scope>IDENTIFICATION</scope>
</reference>